<evidence type="ECO:0000256" key="4">
    <source>
        <dbReference type="ARBA" id="ARBA00022692"/>
    </source>
</evidence>
<dbReference type="PIRSF" id="PIRSF004669">
    <property type="entry name" value="FliQ"/>
    <property type="match status" value="1"/>
</dbReference>
<evidence type="ECO:0000256" key="5">
    <source>
        <dbReference type="ARBA" id="ARBA00022989"/>
    </source>
</evidence>
<keyword evidence="9" id="KW-1185">Reference proteome</keyword>
<dbReference type="PANTHER" id="PTHR34040">
    <property type="entry name" value="FLAGELLAR BIOSYNTHETIC PROTEIN FLIQ"/>
    <property type="match status" value="1"/>
</dbReference>
<keyword evidence="5 7" id="KW-1133">Transmembrane helix</keyword>
<keyword evidence="3" id="KW-1003">Cell membrane</keyword>
<comment type="similarity">
    <text evidence="2">Belongs to the FliQ/MopD/SpaQ family.</text>
</comment>
<dbReference type="EMBL" id="BAAAHE010000007">
    <property type="protein sequence ID" value="GAA0609485.1"/>
    <property type="molecule type" value="Genomic_DNA"/>
</dbReference>
<evidence type="ECO:0000313" key="8">
    <source>
        <dbReference type="EMBL" id="GAA0609485.1"/>
    </source>
</evidence>
<comment type="subcellular location">
    <subcellularLocation>
        <location evidence="1">Cell membrane</location>
        <topology evidence="1">Multi-pass membrane protein</topology>
    </subcellularLocation>
</comment>
<dbReference type="PANTHER" id="PTHR34040:SF2">
    <property type="entry name" value="FLAGELLAR BIOSYNTHETIC PROTEIN FLIQ"/>
    <property type="match status" value="1"/>
</dbReference>
<feature type="transmembrane region" description="Helical" evidence="7">
    <location>
        <begin position="21"/>
        <end position="44"/>
    </location>
</feature>
<organism evidence="8 9">
    <name type="scientific">Sporichthya brevicatena</name>
    <dbReference type="NCBI Taxonomy" id="171442"/>
    <lineage>
        <taxon>Bacteria</taxon>
        <taxon>Bacillati</taxon>
        <taxon>Actinomycetota</taxon>
        <taxon>Actinomycetes</taxon>
        <taxon>Sporichthyales</taxon>
        <taxon>Sporichthyaceae</taxon>
        <taxon>Sporichthya</taxon>
    </lineage>
</organism>
<keyword evidence="8" id="KW-0282">Flagellum</keyword>
<reference evidence="8 9" key="1">
    <citation type="journal article" date="2019" name="Int. J. Syst. Evol. Microbiol.">
        <title>The Global Catalogue of Microorganisms (GCM) 10K type strain sequencing project: providing services to taxonomists for standard genome sequencing and annotation.</title>
        <authorList>
            <consortium name="The Broad Institute Genomics Platform"/>
            <consortium name="The Broad Institute Genome Sequencing Center for Infectious Disease"/>
            <person name="Wu L."/>
            <person name="Ma J."/>
        </authorList>
    </citation>
    <scope>NUCLEOTIDE SEQUENCE [LARGE SCALE GENOMIC DNA]</scope>
    <source>
        <strain evidence="8 9">JCM 10671</strain>
    </source>
</reference>
<evidence type="ECO:0000313" key="9">
    <source>
        <dbReference type="Proteomes" id="UP001500957"/>
    </source>
</evidence>
<protein>
    <submittedName>
        <fullName evidence="8">Flagellar biosynthesis protein FliQ</fullName>
    </submittedName>
</protein>
<evidence type="ECO:0000256" key="3">
    <source>
        <dbReference type="ARBA" id="ARBA00022475"/>
    </source>
</evidence>
<dbReference type="Proteomes" id="UP001500957">
    <property type="component" value="Unassembled WGS sequence"/>
</dbReference>
<dbReference type="RefSeq" id="WP_344602139.1">
    <property type="nucleotide sequence ID" value="NZ_BAAAHE010000007.1"/>
</dbReference>
<gene>
    <name evidence="8" type="primary">fliQ</name>
    <name evidence="8" type="ORF">GCM10009547_09470</name>
</gene>
<keyword evidence="4 7" id="KW-0812">Transmembrane</keyword>
<evidence type="ECO:0000256" key="1">
    <source>
        <dbReference type="ARBA" id="ARBA00004651"/>
    </source>
</evidence>
<keyword evidence="8" id="KW-0969">Cilium</keyword>
<proteinExistence type="inferred from homology"/>
<keyword evidence="6 7" id="KW-0472">Membrane</keyword>
<dbReference type="InterPro" id="IPR002191">
    <property type="entry name" value="Bac_export_3"/>
</dbReference>
<feature type="transmembrane region" description="Helical" evidence="7">
    <location>
        <begin position="56"/>
        <end position="75"/>
    </location>
</feature>
<comment type="caution">
    <text evidence="8">The sequence shown here is derived from an EMBL/GenBank/DDBJ whole genome shotgun (WGS) entry which is preliminary data.</text>
</comment>
<name>A0ABN1GDZ4_9ACTN</name>
<sequence>MVNQALTDTQVMSIGLQAMIVATKLCAPILVTALVIGFAISLFQSVTMIQEVTLSFVPKLIGVGVALLISGNWMLSTMITFTEQLFEQIPQLLASG</sequence>
<evidence type="ECO:0000256" key="2">
    <source>
        <dbReference type="ARBA" id="ARBA00006156"/>
    </source>
</evidence>
<accession>A0ABN1GDZ4</accession>
<keyword evidence="8" id="KW-0966">Cell projection</keyword>
<dbReference type="PRINTS" id="PR00952">
    <property type="entry name" value="TYPE3IMQPROT"/>
</dbReference>
<evidence type="ECO:0000256" key="7">
    <source>
        <dbReference type="SAM" id="Phobius"/>
    </source>
</evidence>
<evidence type="ECO:0000256" key="6">
    <source>
        <dbReference type="ARBA" id="ARBA00023136"/>
    </source>
</evidence>
<dbReference type="Pfam" id="PF01313">
    <property type="entry name" value="Bac_export_3"/>
    <property type="match status" value="1"/>
</dbReference>